<proteinExistence type="inferred from homology"/>
<feature type="domain" description="GIY-YIG" evidence="2">
    <location>
        <begin position="1"/>
        <end position="74"/>
    </location>
</feature>
<dbReference type="Gene3D" id="3.40.1440.10">
    <property type="entry name" value="GIY-YIG endonuclease"/>
    <property type="match status" value="1"/>
</dbReference>
<reference evidence="3 4" key="1">
    <citation type="submission" date="2020-09" db="EMBL/GenBank/DDBJ databases">
        <authorList>
            <person name="Tanuku N.R.S."/>
        </authorList>
    </citation>
    <scope>NUCLEOTIDE SEQUENCE [LARGE SCALE GENOMIC DNA]</scope>
    <source>
        <strain evidence="3 4">AK62</strain>
    </source>
</reference>
<comment type="similarity">
    <text evidence="1">Belongs to the UPF0213 family.</text>
</comment>
<dbReference type="InterPro" id="IPR035901">
    <property type="entry name" value="GIY-YIG_endonuc_sf"/>
</dbReference>
<dbReference type="Proteomes" id="UP000810171">
    <property type="component" value="Unassembled WGS sequence"/>
</dbReference>
<evidence type="ECO:0000259" key="2">
    <source>
        <dbReference type="PROSITE" id="PS50164"/>
    </source>
</evidence>
<dbReference type="PANTHER" id="PTHR34477">
    <property type="entry name" value="UPF0213 PROTEIN YHBQ"/>
    <property type="match status" value="1"/>
</dbReference>
<comment type="caution">
    <text evidence="3">The sequence shown here is derived from an EMBL/GenBank/DDBJ whole genome shotgun (WGS) entry which is preliminary data.</text>
</comment>
<evidence type="ECO:0000313" key="4">
    <source>
        <dbReference type="Proteomes" id="UP000810171"/>
    </source>
</evidence>
<dbReference type="EMBL" id="JACVEW010000005">
    <property type="protein sequence ID" value="MBP0047956.1"/>
    <property type="molecule type" value="Genomic_DNA"/>
</dbReference>
<dbReference type="InterPro" id="IPR050190">
    <property type="entry name" value="UPF0213_domain"/>
</dbReference>
<gene>
    <name evidence="3" type="ORF">H9C73_04360</name>
</gene>
<evidence type="ECO:0000256" key="1">
    <source>
        <dbReference type="ARBA" id="ARBA00007435"/>
    </source>
</evidence>
<dbReference type="Pfam" id="PF01541">
    <property type="entry name" value="GIY-YIG"/>
    <property type="match status" value="1"/>
</dbReference>
<dbReference type="CDD" id="cd10456">
    <property type="entry name" value="GIY-YIG_UPF0213"/>
    <property type="match status" value="1"/>
</dbReference>
<dbReference type="InterPro" id="IPR000305">
    <property type="entry name" value="GIY-YIG_endonuc"/>
</dbReference>
<dbReference type="RefSeq" id="WP_209286578.1">
    <property type="nucleotide sequence ID" value="NZ_JACVEW010000005.1"/>
</dbReference>
<accession>A0ABS3Z8L1</accession>
<dbReference type="PROSITE" id="PS50164">
    <property type="entry name" value="GIY_YIG"/>
    <property type="match status" value="1"/>
</dbReference>
<protein>
    <submittedName>
        <fullName evidence="3">GIY-YIG nuclease family protein</fullName>
    </submittedName>
</protein>
<dbReference type="PANTHER" id="PTHR34477:SF1">
    <property type="entry name" value="UPF0213 PROTEIN YHBQ"/>
    <property type="match status" value="1"/>
</dbReference>
<sequence length="82" mass="9495">MLRCSDGSYYTGVTTDMERRLAEHNGERAGRGARYTRARRPVVVVWQEQGHNRGSALKREYAIKQLSRKQKHELCQLYAVSI</sequence>
<dbReference type="SUPFAM" id="SSF82771">
    <property type="entry name" value="GIY-YIG endonuclease"/>
    <property type="match status" value="1"/>
</dbReference>
<evidence type="ECO:0000313" key="3">
    <source>
        <dbReference type="EMBL" id="MBP0047956.1"/>
    </source>
</evidence>
<keyword evidence="4" id="KW-1185">Reference proteome</keyword>
<name>A0ABS3Z8L1_9GAMM</name>
<organism evidence="3 4">
    <name type="scientific">Marinobacterium alkalitolerans</name>
    <dbReference type="NCBI Taxonomy" id="1542925"/>
    <lineage>
        <taxon>Bacteria</taxon>
        <taxon>Pseudomonadati</taxon>
        <taxon>Pseudomonadota</taxon>
        <taxon>Gammaproteobacteria</taxon>
        <taxon>Oceanospirillales</taxon>
        <taxon>Oceanospirillaceae</taxon>
        <taxon>Marinobacterium</taxon>
    </lineage>
</organism>